<comment type="caution">
    <text evidence="1">The sequence shown here is derived from an EMBL/GenBank/DDBJ whole genome shotgun (WGS) entry which is preliminary data.</text>
</comment>
<name>A0ACC2N108_9HYME</name>
<dbReference type="EMBL" id="CM056744">
    <property type="protein sequence ID" value="KAJ8664825.1"/>
    <property type="molecule type" value="Genomic_DNA"/>
</dbReference>
<evidence type="ECO:0000313" key="1">
    <source>
        <dbReference type="EMBL" id="KAJ8664825.1"/>
    </source>
</evidence>
<evidence type="ECO:0000313" key="2">
    <source>
        <dbReference type="Proteomes" id="UP001239111"/>
    </source>
</evidence>
<sequence length="952" mass="110220">MGNFIFIDQTQRSNQPKFHPESITSVPFTILKSTYNFKNHEGITINHGLNGTVFRTRDNPANSITIFTSSEIVLFKVLKNLKDSRCWNHESLFLVISQDNSHGCRRAKKILRLMWSFSLFSSIFVCGDATNFSNIYAFNPYGSFAPKVWTQIQVEDIKDESWTMYHMTPTSIPHEFRTSLCETVFFTKSRNLGGYPLKAVLTSDSINHRYYWTRNGWDRFEGTEFKTLSTVLDHMNVTLIVKRYETIVYMSRYHEPLGPFKDMINGTADMWMNSLMLRGIWKLQTYPFDTKKIRILSNRGLAKLNFSAILDPEPWSLLIFIWLVGATSLKFFFTLSKSDAIFQSFGMFLANSSTILKEPSKASQRIILFILLTSFFLISCFIHSRLSAIRIVPVMMKPIENVRDLIESELPIHGPATLRDIIPEKPLLERFHAIAHIDQCFKKLMNGEFLACAFEQGTFKSQHNSAYKLHVSMCNLLERWNTFLMKDDSPLISEISRKLRRLSEGGIIKLFDQRETLHILKWKQYHKEEDVSIGFILGKQILALGWISGIIILIAELITHKINDGLCDHIYFDKLKSFSGNNFKIVLSKDEIVDRYHTEREGWRRFSGTAFRIMSAALEHLNITVTVKMYDSINWIDEFSTPLGPLKDILDGETDIWMNFFMLREYWKLQAYPFGTETVQAVSIKKFKKTKLSVILDAQSWMILFITWSLCTLMLRNVFHKSLIQAIMGSLRLFLGTSAPSLSPSKVSQKVLISTISITTLLISCFIQCRLSSLETVPVTSDGIKSIGDLITSKYPIYGMASLRDAINSHGLRDKYNIPKYLNECADRLLQGDRVVCLYDKTDFKYHEIHQSSVQISVHDLLERSNTFMFREDLPLRRRIDYLLMRLAQGGFIEFYNECEKPYLAYASENNRIRDRQASVNLGFHVLLWGCSLGFLAYVFEKIIYEIKLNYW</sequence>
<dbReference type="Proteomes" id="UP001239111">
    <property type="component" value="Chromosome 4"/>
</dbReference>
<organism evidence="1 2">
    <name type="scientific">Eretmocerus hayati</name>
    <dbReference type="NCBI Taxonomy" id="131215"/>
    <lineage>
        <taxon>Eukaryota</taxon>
        <taxon>Metazoa</taxon>
        <taxon>Ecdysozoa</taxon>
        <taxon>Arthropoda</taxon>
        <taxon>Hexapoda</taxon>
        <taxon>Insecta</taxon>
        <taxon>Pterygota</taxon>
        <taxon>Neoptera</taxon>
        <taxon>Endopterygota</taxon>
        <taxon>Hymenoptera</taxon>
        <taxon>Apocrita</taxon>
        <taxon>Proctotrupomorpha</taxon>
        <taxon>Chalcidoidea</taxon>
        <taxon>Aphelinidae</taxon>
        <taxon>Aphelininae</taxon>
        <taxon>Eretmocerus</taxon>
    </lineage>
</organism>
<accession>A0ACC2N108</accession>
<proteinExistence type="predicted"/>
<protein>
    <submittedName>
        <fullName evidence="1">Uncharacterized protein</fullName>
    </submittedName>
</protein>
<reference evidence="1" key="1">
    <citation type="submission" date="2023-04" db="EMBL/GenBank/DDBJ databases">
        <title>A chromosome-level genome assembly of the parasitoid wasp Eretmocerus hayati.</title>
        <authorList>
            <person name="Zhong Y."/>
            <person name="Liu S."/>
            <person name="Liu Y."/>
        </authorList>
    </citation>
    <scope>NUCLEOTIDE SEQUENCE</scope>
    <source>
        <strain evidence="1">ZJU_SS_LIU_2023</strain>
    </source>
</reference>
<gene>
    <name evidence="1" type="ORF">QAD02_006487</name>
</gene>
<keyword evidence="2" id="KW-1185">Reference proteome</keyword>